<keyword evidence="7" id="KW-0547">Nucleotide-binding</keyword>
<keyword evidence="8" id="KW-0418">Kinase</keyword>
<dbReference type="Pfam" id="PF13675">
    <property type="entry name" value="PilJ"/>
    <property type="match status" value="1"/>
</dbReference>
<organism evidence="15 16">
    <name type="scientific">Maioricimonas rarisocia</name>
    <dbReference type="NCBI Taxonomy" id="2528026"/>
    <lineage>
        <taxon>Bacteria</taxon>
        <taxon>Pseudomonadati</taxon>
        <taxon>Planctomycetota</taxon>
        <taxon>Planctomycetia</taxon>
        <taxon>Planctomycetales</taxon>
        <taxon>Planctomycetaceae</taxon>
        <taxon>Maioricimonas</taxon>
    </lineage>
</organism>
<evidence type="ECO:0000256" key="8">
    <source>
        <dbReference type="ARBA" id="ARBA00022777"/>
    </source>
</evidence>
<dbReference type="SMART" id="SM00388">
    <property type="entry name" value="HisKA"/>
    <property type="match status" value="1"/>
</dbReference>
<dbReference type="SUPFAM" id="SSF55874">
    <property type="entry name" value="ATPase domain of HSP90 chaperone/DNA topoisomerase II/histidine kinase"/>
    <property type="match status" value="1"/>
</dbReference>
<evidence type="ECO:0000256" key="7">
    <source>
        <dbReference type="ARBA" id="ARBA00022741"/>
    </source>
</evidence>
<evidence type="ECO:0000256" key="5">
    <source>
        <dbReference type="ARBA" id="ARBA00022679"/>
    </source>
</evidence>
<dbReference type="InterPro" id="IPR003594">
    <property type="entry name" value="HATPase_dom"/>
</dbReference>
<sequence length="537" mass="59767">MRAVPERSSAGEALPLNLSGRYLLALAVVAGLVVLDAVAIQPMLVRLTSDAPVINVAGRQRMLSQRLTKAALAIEAASDNTTRQRRERELSIVLEQWTQAHESLQFGNDTLRIPETQSDEILDAFARLQPHFEAMREAGRTLCSLVANEAEQFEPDSAGPLVEIILENEAKFLPVMDRIVGLYEQEARARVSQLRLTKLTIMAAILVTLLGVGMFVLRPATRLIDEQFRTLRENESQLREAHHVLELRVEERTRQLSESNRSLEREIHERELAQERTREVLDQLTHASRVTAIGQMATGLAHELNQPLGAISNYAETCERTLARETPGDGERERIREVVLRIQAAALRAGKIIRRMRGFVQARRAQRETIDINRLISDVQELCQTEARRADVAMRLQLDDDVPMVAVDPIQIQQVLVNIIQNAIQALLAKPRDAREVVLSSRRIGSGIEICVADNGPGFDGDPMASFRPFRTSKEDGLGIGLSISQSIMHEHQGEICARNRAEGGAVVCVTIPIGSDEGYRCHEQSGQEARSHSLCS</sequence>
<dbReference type="OrthoDB" id="7568856at2"/>
<dbReference type="EC" id="2.7.13.3" evidence="3"/>
<dbReference type="Gene3D" id="1.10.287.130">
    <property type="match status" value="1"/>
</dbReference>
<reference evidence="15 16" key="1">
    <citation type="submission" date="2019-02" db="EMBL/GenBank/DDBJ databases">
        <title>Deep-cultivation of Planctomycetes and their phenomic and genomic characterization uncovers novel biology.</title>
        <authorList>
            <person name="Wiegand S."/>
            <person name="Jogler M."/>
            <person name="Boedeker C."/>
            <person name="Pinto D."/>
            <person name="Vollmers J."/>
            <person name="Rivas-Marin E."/>
            <person name="Kohn T."/>
            <person name="Peeters S.H."/>
            <person name="Heuer A."/>
            <person name="Rast P."/>
            <person name="Oberbeckmann S."/>
            <person name="Bunk B."/>
            <person name="Jeske O."/>
            <person name="Meyerdierks A."/>
            <person name="Storesund J.E."/>
            <person name="Kallscheuer N."/>
            <person name="Luecker S."/>
            <person name="Lage O.M."/>
            <person name="Pohl T."/>
            <person name="Merkel B.J."/>
            <person name="Hornburger P."/>
            <person name="Mueller R.-W."/>
            <person name="Bruemmer F."/>
            <person name="Labrenz M."/>
            <person name="Spormann A.M."/>
            <person name="Op den Camp H."/>
            <person name="Overmann J."/>
            <person name="Amann R."/>
            <person name="Jetten M.S.M."/>
            <person name="Mascher T."/>
            <person name="Medema M.H."/>
            <person name="Devos D.P."/>
            <person name="Kaster A.-K."/>
            <person name="Ovreas L."/>
            <person name="Rohde M."/>
            <person name="Galperin M.Y."/>
            <person name="Jogler C."/>
        </authorList>
    </citation>
    <scope>NUCLEOTIDE SEQUENCE [LARGE SCALE GENOMIC DNA]</scope>
    <source>
        <strain evidence="15 16">Mal4</strain>
    </source>
</reference>
<dbReference type="CDD" id="cd00082">
    <property type="entry name" value="HisKA"/>
    <property type="match status" value="1"/>
</dbReference>
<dbReference type="Proteomes" id="UP000320496">
    <property type="component" value="Chromosome"/>
</dbReference>
<evidence type="ECO:0000256" key="10">
    <source>
        <dbReference type="ARBA" id="ARBA00022989"/>
    </source>
</evidence>
<dbReference type="AlphaFoldDB" id="A0A517Z3C0"/>
<keyword evidence="11" id="KW-0902">Two-component regulatory system</keyword>
<keyword evidence="5 15" id="KW-0808">Transferase</keyword>
<feature type="domain" description="Histidine kinase" evidence="14">
    <location>
        <begin position="299"/>
        <end position="516"/>
    </location>
</feature>
<dbReference type="InterPro" id="IPR005467">
    <property type="entry name" value="His_kinase_dom"/>
</dbReference>
<evidence type="ECO:0000259" key="14">
    <source>
        <dbReference type="PROSITE" id="PS50109"/>
    </source>
</evidence>
<dbReference type="GO" id="GO:0005524">
    <property type="term" value="F:ATP binding"/>
    <property type="evidence" value="ECO:0007669"/>
    <property type="project" value="UniProtKB-KW"/>
</dbReference>
<dbReference type="KEGG" id="mri:Mal4_12950"/>
<dbReference type="PRINTS" id="PR00344">
    <property type="entry name" value="BCTRLSENSOR"/>
</dbReference>
<dbReference type="GO" id="GO:0000155">
    <property type="term" value="F:phosphorelay sensor kinase activity"/>
    <property type="evidence" value="ECO:0007669"/>
    <property type="project" value="InterPro"/>
</dbReference>
<keyword evidence="4" id="KW-0597">Phosphoprotein</keyword>
<protein>
    <recommendedName>
        <fullName evidence="3">histidine kinase</fullName>
        <ecNumber evidence="3">2.7.13.3</ecNumber>
    </recommendedName>
</protein>
<evidence type="ECO:0000256" key="12">
    <source>
        <dbReference type="ARBA" id="ARBA00023136"/>
    </source>
</evidence>
<keyword evidence="16" id="KW-1185">Reference proteome</keyword>
<evidence type="ECO:0000313" key="16">
    <source>
        <dbReference type="Proteomes" id="UP000320496"/>
    </source>
</evidence>
<dbReference type="InterPro" id="IPR029095">
    <property type="entry name" value="NarX-like_N"/>
</dbReference>
<evidence type="ECO:0000256" key="4">
    <source>
        <dbReference type="ARBA" id="ARBA00022553"/>
    </source>
</evidence>
<dbReference type="EMBL" id="CP036275">
    <property type="protein sequence ID" value="QDU36992.1"/>
    <property type="molecule type" value="Genomic_DNA"/>
</dbReference>
<dbReference type="InterPro" id="IPR004358">
    <property type="entry name" value="Sig_transdc_His_kin-like_C"/>
</dbReference>
<dbReference type="InterPro" id="IPR003661">
    <property type="entry name" value="HisK_dim/P_dom"/>
</dbReference>
<dbReference type="GO" id="GO:0016020">
    <property type="term" value="C:membrane"/>
    <property type="evidence" value="ECO:0007669"/>
    <property type="project" value="UniProtKB-SubCell"/>
</dbReference>
<keyword evidence="12 13" id="KW-0472">Membrane</keyword>
<dbReference type="Pfam" id="PF02518">
    <property type="entry name" value="HATPase_c"/>
    <property type="match status" value="1"/>
</dbReference>
<dbReference type="Gene3D" id="3.30.565.10">
    <property type="entry name" value="Histidine kinase-like ATPase, C-terminal domain"/>
    <property type="match status" value="1"/>
</dbReference>
<proteinExistence type="predicted"/>
<keyword evidence="9" id="KW-0067">ATP-binding</keyword>
<accession>A0A517Z3C0</accession>
<dbReference type="SMART" id="SM00387">
    <property type="entry name" value="HATPase_c"/>
    <property type="match status" value="1"/>
</dbReference>
<evidence type="ECO:0000256" key="13">
    <source>
        <dbReference type="SAM" id="Phobius"/>
    </source>
</evidence>
<dbReference type="SUPFAM" id="SSF47384">
    <property type="entry name" value="Homodimeric domain of signal transducing histidine kinase"/>
    <property type="match status" value="1"/>
</dbReference>
<dbReference type="PANTHER" id="PTHR43065">
    <property type="entry name" value="SENSOR HISTIDINE KINASE"/>
    <property type="match status" value="1"/>
</dbReference>
<dbReference type="InterPro" id="IPR036097">
    <property type="entry name" value="HisK_dim/P_sf"/>
</dbReference>
<dbReference type="Pfam" id="PF00512">
    <property type="entry name" value="HisKA"/>
    <property type="match status" value="1"/>
</dbReference>
<evidence type="ECO:0000256" key="3">
    <source>
        <dbReference type="ARBA" id="ARBA00012438"/>
    </source>
</evidence>
<evidence type="ECO:0000256" key="1">
    <source>
        <dbReference type="ARBA" id="ARBA00000085"/>
    </source>
</evidence>
<dbReference type="PANTHER" id="PTHR43065:SF46">
    <property type="entry name" value="C4-DICARBOXYLATE TRANSPORT SENSOR PROTEIN DCTB"/>
    <property type="match status" value="1"/>
</dbReference>
<evidence type="ECO:0000256" key="6">
    <source>
        <dbReference type="ARBA" id="ARBA00022692"/>
    </source>
</evidence>
<evidence type="ECO:0000256" key="11">
    <source>
        <dbReference type="ARBA" id="ARBA00023012"/>
    </source>
</evidence>
<dbReference type="InterPro" id="IPR036890">
    <property type="entry name" value="HATPase_C_sf"/>
</dbReference>
<evidence type="ECO:0000256" key="2">
    <source>
        <dbReference type="ARBA" id="ARBA00004141"/>
    </source>
</evidence>
<comment type="subcellular location">
    <subcellularLocation>
        <location evidence="2">Membrane</location>
        <topology evidence="2">Multi-pass membrane protein</topology>
    </subcellularLocation>
</comment>
<gene>
    <name evidence="15" type="primary">fixL_1</name>
    <name evidence="15" type="ORF">Mal4_12950</name>
</gene>
<comment type="catalytic activity">
    <reaction evidence="1">
        <text>ATP + protein L-histidine = ADP + protein N-phospho-L-histidine.</text>
        <dbReference type="EC" id="2.7.13.3"/>
    </reaction>
</comment>
<dbReference type="PROSITE" id="PS50109">
    <property type="entry name" value="HIS_KIN"/>
    <property type="match status" value="1"/>
</dbReference>
<feature type="transmembrane region" description="Helical" evidence="13">
    <location>
        <begin position="20"/>
        <end position="40"/>
    </location>
</feature>
<keyword evidence="6 13" id="KW-0812">Transmembrane</keyword>
<feature type="transmembrane region" description="Helical" evidence="13">
    <location>
        <begin position="199"/>
        <end position="217"/>
    </location>
</feature>
<name>A0A517Z3C0_9PLAN</name>
<keyword evidence="10 13" id="KW-1133">Transmembrane helix</keyword>
<dbReference type="RefSeq" id="WP_145367631.1">
    <property type="nucleotide sequence ID" value="NZ_CP036275.1"/>
</dbReference>
<evidence type="ECO:0000256" key="9">
    <source>
        <dbReference type="ARBA" id="ARBA00022840"/>
    </source>
</evidence>
<evidence type="ECO:0000313" key="15">
    <source>
        <dbReference type="EMBL" id="QDU36992.1"/>
    </source>
</evidence>